<dbReference type="Proteomes" id="UP001498398">
    <property type="component" value="Unassembled WGS sequence"/>
</dbReference>
<evidence type="ECO:0000256" key="1">
    <source>
        <dbReference type="ARBA" id="ARBA00006484"/>
    </source>
</evidence>
<name>A0ABR1IUG9_9AGAR</name>
<dbReference type="PANTHER" id="PTHR43943:SF2">
    <property type="entry name" value="DEHYDROGENASE_REDUCTASE 4"/>
    <property type="match status" value="1"/>
</dbReference>
<comment type="similarity">
    <text evidence="1">Belongs to the short-chain dehydrogenases/reductases (SDR) family.</text>
</comment>
<keyword evidence="3" id="KW-1185">Reference proteome</keyword>
<dbReference type="EMBL" id="JBANRG010000071">
    <property type="protein sequence ID" value="KAK7439847.1"/>
    <property type="molecule type" value="Genomic_DNA"/>
</dbReference>
<dbReference type="Pfam" id="PF00106">
    <property type="entry name" value="adh_short"/>
    <property type="match status" value="1"/>
</dbReference>
<reference evidence="2 3" key="1">
    <citation type="submission" date="2024-01" db="EMBL/GenBank/DDBJ databases">
        <title>A draft genome for the cacao thread blight pathogen Marasmiellus scandens.</title>
        <authorList>
            <person name="Baruah I.K."/>
            <person name="Leung J."/>
            <person name="Bukari Y."/>
            <person name="Amoako-Attah I."/>
            <person name="Meinhardt L.W."/>
            <person name="Bailey B.A."/>
            <person name="Cohen S.P."/>
        </authorList>
    </citation>
    <scope>NUCLEOTIDE SEQUENCE [LARGE SCALE GENOMIC DNA]</scope>
    <source>
        <strain evidence="2 3">GH-19</strain>
    </source>
</reference>
<comment type="caution">
    <text evidence="2">The sequence shown here is derived from an EMBL/GenBank/DDBJ whole genome shotgun (WGS) entry which is preliminary data.</text>
</comment>
<evidence type="ECO:0000313" key="3">
    <source>
        <dbReference type="Proteomes" id="UP001498398"/>
    </source>
</evidence>
<proteinExistence type="inferred from homology"/>
<dbReference type="Gene3D" id="3.40.50.720">
    <property type="entry name" value="NAD(P)-binding Rossmann-like Domain"/>
    <property type="match status" value="1"/>
</dbReference>
<protein>
    <submittedName>
        <fullName evidence="2">Uncharacterized protein</fullName>
    </submittedName>
</protein>
<organism evidence="2 3">
    <name type="scientific">Marasmiellus scandens</name>
    <dbReference type="NCBI Taxonomy" id="2682957"/>
    <lineage>
        <taxon>Eukaryota</taxon>
        <taxon>Fungi</taxon>
        <taxon>Dikarya</taxon>
        <taxon>Basidiomycota</taxon>
        <taxon>Agaricomycotina</taxon>
        <taxon>Agaricomycetes</taxon>
        <taxon>Agaricomycetidae</taxon>
        <taxon>Agaricales</taxon>
        <taxon>Marasmiineae</taxon>
        <taxon>Omphalotaceae</taxon>
        <taxon>Marasmiellus</taxon>
    </lineage>
</organism>
<dbReference type="SUPFAM" id="SSF51735">
    <property type="entry name" value="NAD(P)-binding Rossmann-fold domains"/>
    <property type="match status" value="1"/>
</dbReference>
<gene>
    <name evidence="2" type="ORF">VKT23_017419</name>
</gene>
<dbReference type="PANTHER" id="PTHR43943">
    <property type="entry name" value="DEHYDROGENASE/REDUCTASE (SDR FAMILY) MEMBER 4"/>
    <property type="match status" value="1"/>
</dbReference>
<evidence type="ECO:0000313" key="2">
    <source>
        <dbReference type="EMBL" id="KAK7439847.1"/>
    </source>
</evidence>
<dbReference type="InterPro" id="IPR002347">
    <property type="entry name" value="SDR_fam"/>
</dbReference>
<dbReference type="InterPro" id="IPR036291">
    <property type="entry name" value="NAD(P)-bd_dom_sf"/>
</dbReference>
<accession>A0ABR1IUG9</accession>
<sequence>MSSLPTSLTGKVAVVTGSSRGIGAAIALRLGEEGATVVVNCKSFPVLSVHPLMRCRFIDVNSSTAAEKIVSAIKAQGKGPSAF</sequence>